<gene>
    <name evidence="1" type="ORF">DERYTH_LOCUS24106</name>
</gene>
<accession>A0A9N9PBD1</accession>
<dbReference type="OrthoDB" id="2442389at2759"/>
<dbReference type="AlphaFoldDB" id="A0A9N9PBD1"/>
<keyword evidence="2" id="KW-1185">Reference proteome</keyword>
<protein>
    <submittedName>
        <fullName evidence="1">6818_t:CDS:1</fullName>
    </submittedName>
</protein>
<dbReference type="EMBL" id="CAJVPY010038992">
    <property type="protein sequence ID" value="CAG8804453.1"/>
    <property type="molecule type" value="Genomic_DNA"/>
</dbReference>
<sequence>SYVSSILPTMEEFLKEVDENEGTDYHYQDFLEKFKAQRVSVKNLMKLMIEDFKQCGVDIVEK</sequence>
<feature type="non-terminal residue" evidence="1">
    <location>
        <position position="1"/>
    </location>
</feature>
<name>A0A9N9PBD1_9GLOM</name>
<reference evidence="1" key="1">
    <citation type="submission" date="2021-06" db="EMBL/GenBank/DDBJ databases">
        <authorList>
            <person name="Kallberg Y."/>
            <person name="Tangrot J."/>
            <person name="Rosling A."/>
        </authorList>
    </citation>
    <scope>NUCLEOTIDE SEQUENCE</scope>
    <source>
        <strain evidence="1">MA453B</strain>
    </source>
</reference>
<evidence type="ECO:0000313" key="2">
    <source>
        <dbReference type="Proteomes" id="UP000789405"/>
    </source>
</evidence>
<organism evidence="1 2">
    <name type="scientific">Dentiscutata erythropus</name>
    <dbReference type="NCBI Taxonomy" id="1348616"/>
    <lineage>
        <taxon>Eukaryota</taxon>
        <taxon>Fungi</taxon>
        <taxon>Fungi incertae sedis</taxon>
        <taxon>Mucoromycota</taxon>
        <taxon>Glomeromycotina</taxon>
        <taxon>Glomeromycetes</taxon>
        <taxon>Diversisporales</taxon>
        <taxon>Gigasporaceae</taxon>
        <taxon>Dentiscutata</taxon>
    </lineage>
</organism>
<dbReference type="Proteomes" id="UP000789405">
    <property type="component" value="Unassembled WGS sequence"/>
</dbReference>
<proteinExistence type="predicted"/>
<comment type="caution">
    <text evidence="1">The sequence shown here is derived from an EMBL/GenBank/DDBJ whole genome shotgun (WGS) entry which is preliminary data.</text>
</comment>
<evidence type="ECO:0000313" key="1">
    <source>
        <dbReference type="EMBL" id="CAG8804453.1"/>
    </source>
</evidence>